<evidence type="ECO:0000256" key="1">
    <source>
        <dbReference type="ARBA" id="ARBA00022630"/>
    </source>
</evidence>
<dbReference type="EMBL" id="CP016379">
    <property type="protein sequence ID" value="AZR73665.1"/>
    <property type="molecule type" value="Genomic_DNA"/>
</dbReference>
<reference evidence="4 5" key="1">
    <citation type="submission" date="2016-07" db="EMBL/GenBank/DDBJ databases">
        <title>Genome and transcriptome analysis of iron-reducing fermentative bacteria Anoxybacter fermentans.</title>
        <authorList>
            <person name="Zeng X."/>
            <person name="Shao Z."/>
        </authorList>
    </citation>
    <scope>NUCLEOTIDE SEQUENCE [LARGE SCALE GENOMIC DNA]</scope>
    <source>
        <strain evidence="4 5">DY22613</strain>
    </source>
</reference>
<protein>
    <recommendedName>
        <fullName evidence="3">NADPH-dependent FMN reductase-like domain-containing protein</fullName>
    </recommendedName>
</protein>
<evidence type="ECO:0000259" key="3">
    <source>
        <dbReference type="Pfam" id="PF03358"/>
    </source>
</evidence>
<keyword evidence="5" id="KW-1185">Reference proteome</keyword>
<dbReference type="InterPro" id="IPR051796">
    <property type="entry name" value="ISF_SsuE-like"/>
</dbReference>
<proteinExistence type="predicted"/>
<evidence type="ECO:0000313" key="4">
    <source>
        <dbReference type="EMBL" id="AZR73665.1"/>
    </source>
</evidence>
<dbReference type="GO" id="GO:0016491">
    <property type="term" value="F:oxidoreductase activity"/>
    <property type="evidence" value="ECO:0007669"/>
    <property type="project" value="InterPro"/>
</dbReference>
<dbReference type="RefSeq" id="WP_127017010.1">
    <property type="nucleotide sequence ID" value="NZ_CP016379.1"/>
</dbReference>
<feature type="domain" description="NADPH-dependent FMN reductase-like" evidence="3">
    <location>
        <begin position="3"/>
        <end position="113"/>
    </location>
</feature>
<keyword evidence="2" id="KW-0288">FMN</keyword>
<name>A0A3S9SZE4_9FIRM</name>
<dbReference type="OrthoDB" id="9805976at2"/>
<dbReference type="Pfam" id="PF03358">
    <property type="entry name" value="FMN_red"/>
    <property type="match status" value="1"/>
</dbReference>
<dbReference type="InterPro" id="IPR005025">
    <property type="entry name" value="FMN_Rdtase-like_dom"/>
</dbReference>
<dbReference type="Gene3D" id="3.40.50.360">
    <property type="match status" value="1"/>
</dbReference>
<evidence type="ECO:0000256" key="2">
    <source>
        <dbReference type="ARBA" id="ARBA00022643"/>
    </source>
</evidence>
<gene>
    <name evidence="4" type="ORF">BBF96_09870</name>
</gene>
<sequence>MIKTLALIGSPRKNGNSKKIVNQILKGIKSIKRDIEIHEIFLAKQNIQPCIACEGCHQRPGCIIRDDMQKLYPKFNQADLIIVASPVYFNSVSAQLKGMIDRCQAIWASKYILQNSIIDRKKYRLGIFVATAGNPEGIIEFEPSIRVIDIFFKSINTRYYKNFFVANTDKKPVAFRPEILKQAYQLGIEMVTEFLKEDI</sequence>
<keyword evidence="1" id="KW-0285">Flavoprotein</keyword>
<accession>A0A3S9SZE4</accession>
<dbReference type="Proteomes" id="UP000267250">
    <property type="component" value="Chromosome"/>
</dbReference>
<dbReference type="PANTHER" id="PTHR43278">
    <property type="entry name" value="NAD(P)H-DEPENDENT FMN-CONTAINING OXIDOREDUCTASE YWQN-RELATED"/>
    <property type="match status" value="1"/>
</dbReference>
<organism evidence="4 5">
    <name type="scientific">Anoxybacter fermentans</name>
    <dbReference type="NCBI Taxonomy" id="1323375"/>
    <lineage>
        <taxon>Bacteria</taxon>
        <taxon>Bacillati</taxon>
        <taxon>Bacillota</taxon>
        <taxon>Clostridia</taxon>
        <taxon>Halanaerobiales</taxon>
        <taxon>Anoxybacter</taxon>
    </lineage>
</organism>
<dbReference type="SUPFAM" id="SSF52218">
    <property type="entry name" value="Flavoproteins"/>
    <property type="match status" value="1"/>
</dbReference>
<dbReference type="PANTHER" id="PTHR43278:SF2">
    <property type="entry name" value="IRON-SULFUR FLAVOPROTEIN"/>
    <property type="match status" value="1"/>
</dbReference>
<dbReference type="AlphaFoldDB" id="A0A3S9SZE4"/>
<dbReference type="KEGG" id="aft:BBF96_09870"/>
<dbReference type="InterPro" id="IPR029039">
    <property type="entry name" value="Flavoprotein-like_sf"/>
</dbReference>
<evidence type="ECO:0000313" key="5">
    <source>
        <dbReference type="Proteomes" id="UP000267250"/>
    </source>
</evidence>